<proteinExistence type="predicted"/>
<evidence type="ECO:0000313" key="2">
    <source>
        <dbReference type="EMBL" id="ESA01434.1"/>
    </source>
</evidence>
<keyword evidence="1" id="KW-1133">Transmembrane helix</keyword>
<protein>
    <submittedName>
        <fullName evidence="2">Uncharacterized protein</fullName>
    </submittedName>
</protein>
<keyword evidence="1" id="KW-0472">Membrane</keyword>
<organism evidence="2">
    <name type="scientific">Rhizophagus irregularis (strain DAOM 181602 / DAOM 197198 / MUCL 43194)</name>
    <name type="common">Arbuscular mycorrhizal fungus</name>
    <name type="synonym">Glomus intraradices</name>
    <dbReference type="NCBI Taxonomy" id="747089"/>
    <lineage>
        <taxon>Eukaryota</taxon>
        <taxon>Fungi</taxon>
        <taxon>Fungi incertae sedis</taxon>
        <taxon>Mucoromycota</taxon>
        <taxon>Glomeromycotina</taxon>
        <taxon>Glomeromycetes</taxon>
        <taxon>Glomerales</taxon>
        <taxon>Glomeraceae</taxon>
        <taxon>Rhizophagus</taxon>
    </lineage>
</organism>
<accession>U9SZQ4</accession>
<name>U9SZQ4_RHIID</name>
<dbReference type="HOGENOM" id="CLU_1156915_0_0_1"/>
<dbReference type="VEuPathDB" id="FungiDB:RhiirFUN_013209"/>
<gene>
    <name evidence="2" type="ORF">GLOINDRAFT_86921</name>
</gene>
<evidence type="ECO:0000256" key="1">
    <source>
        <dbReference type="SAM" id="Phobius"/>
    </source>
</evidence>
<dbReference type="EMBL" id="KI296461">
    <property type="protein sequence ID" value="ESA01434.1"/>
    <property type="molecule type" value="Genomic_DNA"/>
</dbReference>
<keyword evidence="1" id="KW-0812">Transmembrane</keyword>
<dbReference type="AlphaFoldDB" id="U9SZQ4"/>
<sequence>MQSESISKFAKGKNLQIYTAIAPFLFISIPLLLSVRCNGLSLVKDVLASEIPNSSGKMIKSKNINFFLASTGDNAFLSCDRIAKAQGNVLHWAKKNKRALIYCTNVSTAFDKRQGTIEGFNDLISNSLHRIAQQSQLSNAFIEAYKLSDLVLGSEILSAITYTIVEFLIYYYHTKSPVKIDQGEVKFDDDDVREERKRVFEKYSSSGSVIMQMEDVLYIKFSDIVPFTLVLREYRQKNEL</sequence>
<reference evidence="2" key="1">
    <citation type="submission" date="2013-07" db="EMBL/GenBank/DDBJ databases">
        <title>The genome of an arbuscular mycorrhizal fungus provides insights into the evolution of the oldest plant symbiosis.</title>
        <authorList>
            <consortium name="DOE Joint Genome Institute"/>
            <person name="Tisserant E."/>
            <person name="Malbreil M."/>
            <person name="Kuo A."/>
            <person name="Kohler A."/>
            <person name="Symeonidi A."/>
            <person name="Balestrini R."/>
            <person name="Charron P."/>
            <person name="Duensing N."/>
            <person name="Frei-dit-Frey N."/>
            <person name="Gianinazzi-Pearson V."/>
            <person name="Gilbert B."/>
            <person name="Handa Y."/>
            <person name="Hijri M."/>
            <person name="Kaul R."/>
            <person name="Kawaguchi M."/>
            <person name="Krajinski F."/>
            <person name="Lammers P."/>
            <person name="Lapierre D."/>
            <person name="Masclaux F.G."/>
            <person name="Murat C."/>
            <person name="Morin E."/>
            <person name="Ndikumana S."/>
            <person name="Pagni M."/>
            <person name="Petitpierre D."/>
            <person name="Requena N."/>
            <person name="Rosikiewicz P."/>
            <person name="Riley R."/>
            <person name="Saito K."/>
            <person name="San Clemente H."/>
            <person name="Shapiro H."/>
            <person name="van Tuinen D."/>
            <person name="Becard G."/>
            <person name="Bonfante P."/>
            <person name="Paszkowski U."/>
            <person name="Shachar-Hill Y."/>
            <person name="Young J.P."/>
            <person name="Sanders I.R."/>
            <person name="Henrissat B."/>
            <person name="Rensing S.A."/>
            <person name="Grigoriev I.V."/>
            <person name="Corradi N."/>
            <person name="Roux C."/>
            <person name="Martin F."/>
        </authorList>
    </citation>
    <scope>NUCLEOTIDE SEQUENCE</scope>
    <source>
        <strain evidence="2">DAOM 197198</strain>
    </source>
</reference>
<feature type="transmembrane region" description="Helical" evidence="1">
    <location>
        <begin position="15"/>
        <end position="35"/>
    </location>
</feature>